<keyword evidence="4 8" id="KW-1278">Translocase</keyword>
<dbReference type="Proteomes" id="UP000514720">
    <property type="component" value="Chromosome"/>
</dbReference>
<sequence>MTKKENFLKGFIQENPIFVFLLGMCPALAVTATFETSLGMGILVIFVLTSSNIVVSLFRNFIPSDVRTPAYIVIIATFVTLVRMLTQSYAFDLYNALGVFIPLIVVNCLILGRAEAFASKNNVVDSAIDGLGMGLGFTMALLVIGISRELIATGTLMYGVYLPFFVESEVVWFNLDWLFFMIPNFNIQDYMLPMFSLAPGAFITLGIILALFQNKKVKDERRKEEEKKRLIEEKKRIALEKKKAAAMKKAGEQA</sequence>
<protein>
    <recommendedName>
        <fullName evidence="8">Ion-translocating oxidoreductase complex subunit E</fullName>
        <ecNumber evidence="8">7.-.-.-</ecNumber>
    </recommendedName>
    <alternativeName>
        <fullName evidence="8">Rnf electron transport complex subunit E</fullName>
    </alternativeName>
</protein>
<keyword evidence="6 8" id="KW-1133">Transmembrane helix</keyword>
<evidence type="ECO:0000256" key="2">
    <source>
        <dbReference type="ARBA" id="ARBA00022448"/>
    </source>
</evidence>
<reference evidence="10 11" key="1">
    <citation type="submission" date="2020-02" db="EMBL/GenBank/DDBJ databases">
        <authorList>
            <person name="Zheng R.K."/>
            <person name="Sun C.M."/>
        </authorList>
    </citation>
    <scope>NUCLEOTIDE SEQUENCE [LARGE SCALE GENOMIC DNA]</scope>
    <source>
        <strain evidence="11">zrk13</strain>
    </source>
</reference>
<dbReference type="GO" id="GO:0012505">
    <property type="term" value="C:endomembrane system"/>
    <property type="evidence" value="ECO:0007669"/>
    <property type="project" value="UniProtKB-SubCell"/>
</dbReference>
<name>A0A7L7KNH7_9MOLU</name>
<keyword evidence="2 8" id="KW-0813">Transport</keyword>
<feature type="transmembrane region" description="Helical" evidence="8">
    <location>
        <begin position="41"/>
        <end position="62"/>
    </location>
</feature>
<keyword evidence="5 8" id="KW-0249">Electron transport</keyword>
<keyword evidence="11" id="KW-1185">Reference proteome</keyword>
<evidence type="ECO:0000256" key="9">
    <source>
        <dbReference type="SAM" id="Coils"/>
    </source>
</evidence>
<feature type="transmembrane region" description="Helical" evidence="8">
    <location>
        <begin position="158"/>
        <end position="180"/>
    </location>
</feature>
<keyword evidence="8" id="KW-1003">Cell membrane</keyword>
<gene>
    <name evidence="8" type="primary">rnfE</name>
    <name evidence="10" type="ORF">G4Z02_00510</name>
</gene>
<dbReference type="GO" id="GO:0022900">
    <property type="term" value="P:electron transport chain"/>
    <property type="evidence" value="ECO:0007669"/>
    <property type="project" value="UniProtKB-UniRule"/>
</dbReference>
<feature type="coiled-coil region" evidence="9">
    <location>
        <begin position="214"/>
        <end position="243"/>
    </location>
</feature>
<evidence type="ECO:0000313" key="10">
    <source>
        <dbReference type="EMBL" id="QMS84281.1"/>
    </source>
</evidence>
<dbReference type="InterPro" id="IPR003667">
    <property type="entry name" value="NqrDE/RnfAE"/>
</dbReference>
<keyword evidence="9" id="KW-0175">Coiled coil</keyword>
<feature type="transmembrane region" description="Helical" evidence="8">
    <location>
        <begin position="68"/>
        <end position="86"/>
    </location>
</feature>
<dbReference type="Pfam" id="PF02508">
    <property type="entry name" value="Rnf-Nqr"/>
    <property type="match status" value="1"/>
</dbReference>
<feature type="transmembrane region" description="Helical" evidence="8">
    <location>
        <begin position="126"/>
        <end position="146"/>
    </location>
</feature>
<dbReference type="PANTHER" id="PTHR30586">
    <property type="entry name" value="ELECTRON TRANSPORT COMPLEX PROTEIN RNFE"/>
    <property type="match status" value="1"/>
</dbReference>
<dbReference type="PIRSF" id="PIRSF006102">
    <property type="entry name" value="NQR_DE"/>
    <property type="match status" value="1"/>
</dbReference>
<dbReference type="InterPro" id="IPR010968">
    <property type="entry name" value="RnfE"/>
</dbReference>
<comment type="caution">
    <text evidence="8">Lacks conserved residue(s) required for the propagation of feature annotation.</text>
</comment>
<feature type="transmembrane region" description="Helical" evidence="8">
    <location>
        <begin position="17"/>
        <end position="34"/>
    </location>
</feature>
<dbReference type="EC" id="7.-.-.-" evidence="8"/>
<dbReference type="KEGG" id="xcl:G4Z02_00510"/>
<evidence type="ECO:0000313" key="11">
    <source>
        <dbReference type="Proteomes" id="UP000514720"/>
    </source>
</evidence>
<organism evidence="10 11">
    <name type="scientific">Candidatus Xianfuyuplasma coldseepsis</name>
    <dbReference type="NCBI Taxonomy" id="2782163"/>
    <lineage>
        <taxon>Bacteria</taxon>
        <taxon>Bacillati</taxon>
        <taxon>Mycoplasmatota</taxon>
        <taxon>Mollicutes</taxon>
        <taxon>Candidatus Izemoplasmatales</taxon>
        <taxon>Candidatus Izemoplasmataceae</taxon>
        <taxon>Candidatus Xianfuyuplasma</taxon>
    </lineage>
</organism>
<keyword evidence="3 8" id="KW-0812">Transmembrane</keyword>
<evidence type="ECO:0000256" key="7">
    <source>
        <dbReference type="ARBA" id="ARBA00023136"/>
    </source>
</evidence>
<dbReference type="GO" id="GO:0005886">
    <property type="term" value="C:plasma membrane"/>
    <property type="evidence" value="ECO:0007669"/>
    <property type="project" value="UniProtKB-SubCell"/>
</dbReference>
<evidence type="ECO:0000256" key="6">
    <source>
        <dbReference type="ARBA" id="ARBA00022989"/>
    </source>
</evidence>
<evidence type="ECO:0000256" key="4">
    <source>
        <dbReference type="ARBA" id="ARBA00022967"/>
    </source>
</evidence>
<feature type="transmembrane region" description="Helical" evidence="8">
    <location>
        <begin position="192"/>
        <end position="212"/>
    </location>
</feature>
<dbReference type="AlphaFoldDB" id="A0A7L7KNH7"/>
<dbReference type="RefSeq" id="WP_258877889.1">
    <property type="nucleotide sequence ID" value="NZ_CP048914.1"/>
</dbReference>
<dbReference type="HAMAP" id="MF_00478">
    <property type="entry name" value="RsxE_RnfE"/>
    <property type="match status" value="1"/>
</dbReference>
<accession>A0A7L7KNH7</accession>
<comment type="similarity">
    <text evidence="8">Belongs to the NqrDE/RnfAE family.</text>
</comment>
<comment type="function">
    <text evidence="8">Part of a membrane-bound complex that couples electron transfer with translocation of ions across the membrane.</text>
</comment>
<dbReference type="PANTHER" id="PTHR30586:SF0">
    <property type="entry name" value="ION-TRANSLOCATING OXIDOREDUCTASE COMPLEX SUBUNIT E"/>
    <property type="match status" value="1"/>
</dbReference>
<feature type="transmembrane region" description="Helical" evidence="8">
    <location>
        <begin position="93"/>
        <end position="114"/>
    </location>
</feature>
<dbReference type="NCBIfam" id="NF009070">
    <property type="entry name" value="PRK12405.1"/>
    <property type="match status" value="1"/>
</dbReference>
<dbReference type="NCBIfam" id="TIGR01948">
    <property type="entry name" value="rnfE"/>
    <property type="match status" value="1"/>
</dbReference>
<keyword evidence="7 8" id="KW-0472">Membrane</keyword>
<evidence type="ECO:0000256" key="3">
    <source>
        <dbReference type="ARBA" id="ARBA00022692"/>
    </source>
</evidence>
<comment type="subunit">
    <text evidence="8">The complex is composed of six subunits: RnfA, RnfB, RnfC, RnfD, RnfE and RnfG.</text>
</comment>
<dbReference type="EMBL" id="CP048914">
    <property type="protein sequence ID" value="QMS84281.1"/>
    <property type="molecule type" value="Genomic_DNA"/>
</dbReference>
<proteinExistence type="inferred from homology"/>
<evidence type="ECO:0000256" key="5">
    <source>
        <dbReference type="ARBA" id="ARBA00022982"/>
    </source>
</evidence>
<evidence type="ECO:0000256" key="8">
    <source>
        <dbReference type="HAMAP-Rule" id="MF_00478"/>
    </source>
</evidence>
<evidence type="ECO:0000256" key="1">
    <source>
        <dbReference type="ARBA" id="ARBA00004127"/>
    </source>
</evidence>
<comment type="subcellular location">
    <subcellularLocation>
        <location evidence="8">Cell membrane</location>
        <topology evidence="8">Multi-pass membrane protein</topology>
    </subcellularLocation>
    <subcellularLocation>
        <location evidence="1">Endomembrane system</location>
        <topology evidence="1">Multi-pass membrane protein</topology>
    </subcellularLocation>
</comment>